<evidence type="ECO:0000313" key="5">
    <source>
        <dbReference type="Proteomes" id="UP000313359"/>
    </source>
</evidence>
<protein>
    <recommendedName>
        <fullName evidence="3">DUF6534 domain-containing protein</fullName>
    </recommendedName>
</protein>
<dbReference type="InterPro" id="IPR045339">
    <property type="entry name" value="DUF6534"/>
</dbReference>
<gene>
    <name evidence="4" type="ORF">L227DRAFT_611136</name>
</gene>
<feature type="transmembrane region" description="Helical" evidence="2">
    <location>
        <begin position="113"/>
        <end position="132"/>
    </location>
</feature>
<evidence type="ECO:0000259" key="3">
    <source>
        <dbReference type="Pfam" id="PF20152"/>
    </source>
</evidence>
<feature type="transmembrane region" description="Helical" evidence="2">
    <location>
        <begin position="180"/>
        <end position="204"/>
    </location>
</feature>
<feature type="transmembrane region" description="Helical" evidence="2">
    <location>
        <begin position="34"/>
        <end position="56"/>
    </location>
</feature>
<dbReference type="OrthoDB" id="2535105at2759"/>
<keyword evidence="2" id="KW-1133">Transmembrane helix</keyword>
<dbReference type="Pfam" id="PF20152">
    <property type="entry name" value="DUF6534"/>
    <property type="match status" value="1"/>
</dbReference>
<dbReference type="Proteomes" id="UP000313359">
    <property type="component" value="Unassembled WGS sequence"/>
</dbReference>
<organism evidence="4 5">
    <name type="scientific">Lentinus tigrinus ALCF2SS1-6</name>
    <dbReference type="NCBI Taxonomy" id="1328759"/>
    <lineage>
        <taxon>Eukaryota</taxon>
        <taxon>Fungi</taxon>
        <taxon>Dikarya</taxon>
        <taxon>Basidiomycota</taxon>
        <taxon>Agaricomycotina</taxon>
        <taxon>Agaricomycetes</taxon>
        <taxon>Polyporales</taxon>
        <taxon>Polyporaceae</taxon>
        <taxon>Lentinus</taxon>
    </lineage>
</organism>
<evidence type="ECO:0000256" key="1">
    <source>
        <dbReference type="SAM" id="MobiDB-lite"/>
    </source>
</evidence>
<accession>A0A5C2SBW5</accession>
<feature type="region of interest" description="Disordered" evidence="1">
    <location>
        <begin position="1"/>
        <end position="24"/>
    </location>
</feature>
<name>A0A5C2SBW5_9APHY</name>
<dbReference type="AlphaFoldDB" id="A0A5C2SBW5"/>
<feature type="transmembrane region" description="Helical" evidence="2">
    <location>
        <begin position="144"/>
        <end position="168"/>
    </location>
</feature>
<sequence length="374" mass="40541">MTSLTPNSTASLATATDSSSSPGAPALPVMDNTYGALLLGTCGAILIQGMIFHQLYRYYKLYPKDALYLKLWVGTVTVLELVSLAFALHGTYYYMVTHAFDPTALVGNPPFTIAWSAIPATVAAVLVELFFCRRLWFVGKKFRPIVVLAIIFNLGDLACFTAFAILGIHTDATTFLKHSYLATVGSGFIGLADFMVTSSLIYVLHTSRSGVTQTSSMIDLLIKYVVSTGLIICVFNVLIFVFSLLYPQEWIYAGLSLCITKVYLSTFLVGLNARHTLLNADILRREQTFQIGSMFNFPETKLSHLSFGQQQTTTTFSAGTTAASSGLSKPSTTTLAPPSQQTESFELKSMSFAEPGVVEITDPRVGNLAGDSAV</sequence>
<dbReference type="PANTHER" id="PTHR40465">
    <property type="entry name" value="CHROMOSOME 1, WHOLE GENOME SHOTGUN SEQUENCE"/>
    <property type="match status" value="1"/>
</dbReference>
<keyword evidence="2" id="KW-0812">Transmembrane</keyword>
<dbReference type="EMBL" id="ML122265">
    <property type="protein sequence ID" value="RPD60599.1"/>
    <property type="molecule type" value="Genomic_DNA"/>
</dbReference>
<feature type="transmembrane region" description="Helical" evidence="2">
    <location>
        <begin position="224"/>
        <end position="244"/>
    </location>
</feature>
<keyword evidence="5" id="KW-1185">Reference proteome</keyword>
<feature type="transmembrane region" description="Helical" evidence="2">
    <location>
        <begin position="250"/>
        <end position="271"/>
    </location>
</feature>
<feature type="compositionally biased region" description="Low complexity" evidence="1">
    <location>
        <begin position="8"/>
        <end position="21"/>
    </location>
</feature>
<dbReference type="STRING" id="1328759.A0A5C2SBW5"/>
<feature type="transmembrane region" description="Helical" evidence="2">
    <location>
        <begin position="68"/>
        <end position="93"/>
    </location>
</feature>
<evidence type="ECO:0000256" key="2">
    <source>
        <dbReference type="SAM" id="Phobius"/>
    </source>
</evidence>
<evidence type="ECO:0000313" key="4">
    <source>
        <dbReference type="EMBL" id="RPD60599.1"/>
    </source>
</evidence>
<reference evidence="4" key="1">
    <citation type="journal article" date="2018" name="Genome Biol. Evol.">
        <title>Genomics and development of Lentinus tigrinus, a white-rot wood-decaying mushroom with dimorphic fruiting bodies.</title>
        <authorList>
            <person name="Wu B."/>
            <person name="Xu Z."/>
            <person name="Knudson A."/>
            <person name="Carlson A."/>
            <person name="Chen N."/>
            <person name="Kovaka S."/>
            <person name="LaButti K."/>
            <person name="Lipzen A."/>
            <person name="Pennachio C."/>
            <person name="Riley R."/>
            <person name="Schakwitz W."/>
            <person name="Umezawa K."/>
            <person name="Ohm R.A."/>
            <person name="Grigoriev I.V."/>
            <person name="Nagy L.G."/>
            <person name="Gibbons J."/>
            <person name="Hibbett D."/>
        </authorList>
    </citation>
    <scope>NUCLEOTIDE SEQUENCE [LARGE SCALE GENOMIC DNA]</scope>
    <source>
        <strain evidence="4">ALCF2SS1-6</strain>
    </source>
</reference>
<dbReference type="PANTHER" id="PTHR40465:SF1">
    <property type="entry name" value="DUF6534 DOMAIN-CONTAINING PROTEIN"/>
    <property type="match status" value="1"/>
</dbReference>
<feature type="domain" description="DUF6534" evidence="3">
    <location>
        <begin position="191"/>
        <end position="275"/>
    </location>
</feature>
<keyword evidence="2" id="KW-0472">Membrane</keyword>
<proteinExistence type="predicted"/>